<reference evidence="2 3" key="1">
    <citation type="journal article" date="2014" name="PLoS Genet.">
        <title>Phylogenetically driven sequencing of extremely halophilic archaea reveals strategies for static and dynamic osmo-response.</title>
        <authorList>
            <person name="Becker E.A."/>
            <person name="Seitzer P.M."/>
            <person name="Tritt A."/>
            <person name="Larsen D."/>
            <person name="Krusor M."/>
            <person name="Yao A.I."/>
            <person name="Wu D."/>
            <person name="Madern D."/>
            <person name="Eisen J.A."/>
            <person name="Darling A.E."/>
            <person name="Facciotti M.T."/>
        </authorList>
    </citation>
    <scope>NUCLEOTIDE SEQUENCE [LARGE SCALE GENOMIC DNA]</scope>
    <source>
        <strain evidence="2 3">DSM 8989</strain>
    </source>
</reference>
<dbReference type="RefSeq" id="WP_005044219.1">
    <property type="nucleotide sequence ID" value="NZ_AOME01000070.1"/>
</dbReference>
<dbReference type="Pfam" id="PF24377">
    <property type="entry name" value="DUF7533"/>
    <property type="match status" value="1"/>
</dbReference>
<keyword evidence="1" id="KW-0812">Transmembrane</keyword>
<dbReference type="InterPro" id="IPR055955">
    <property type="entry name" value="DUF7533"/>
</dbReference>
<name>M0MZI3_9EURY</name>
<evidence type="ECO:0000313" key="3">
    <source>
        <dbReference type="Proteomes" id="UP000011625"/>
    </source>
</evidence>
<keyword evidence="3" id="KW-1185">Reference proteome</keyword>
<feature type="transmembrane region" description="Helical" evidence="1">
    <location>
        <begin position="33"/>
        <end position="52"/>
    </location>
</feature>
<organism evidence="2 3">
    <name type="scientific">Halococcus salifodinae DSM 8989</name>
    <dbReference type="NCBI Taxonomy" id="1227456"/>
    <lineage>
        <taxon>Archaea</taxon>
        <taxon>Methanobacteriati</taxon>
        <taxon>Methanobacteriota</taxon>
        <taxon>Stenosarchaea group</taxon>
        <taxon>Halobacteria</taxon>
        <taxon>Halobacteriales</taxon>
        <taxon>Halococcaceae</taxon>
        <taxon>Halococcus</taxon>
    </lineage>
</organism>
<dbReference type="Proteomes" id="UP000011625">
    <property type="component" value="Unassembled WGS sequence"/>
</dbReference>
<proteinExistence type="predicted"/>
<protein>
    <submittedName>
        <fullName evidence="2">Uncharacterized protein</fullName>
    </submittedName>
</protein>
<evidence type="ECO:0000313" key="2">
    <source>
        <dbReference type="EMBL" id="EMA50713.1"/>
    </source>
</evidence>
<comment type="caution">
    <text evidence="2">The sequence shown here is derived from an EMBL/GenBank/DDBJ whole genome shotgun (WGS) entry which is preliminary data.</text>
</comment>
<feature type="transmembrane region" description="Helical" evidence="1">
    <location>
        <begin position="7"/>
        <end position="27"/>
    </location>
</feature>
<dbReference type="EMBL" id="AOME01000070">
    <property type="protein sequence ID" value="EMA50713.1"/>
    <property type="molecule type" value="Genomic_DNA"/>
</dbReference>
<evidence type="ECO:0000256" key="1">
    <source>
        <dbReference type="SAM" id="Phobius"/>
    </source>
</evidence>
<sequence length="80" mass="8411">MGIISTFGTVVTLVLALPVAVLGTLFLAQGQTLSGIAMIAVAVLMFVVKTYVTTPDDLPMMAAERTVDTIAKDPGEDERN</sequence>
<keyword evidence="1" id="KW-1133">Transmembrane helix</keyword>
<dbReference type="OrthoDB" id="157531at2157"/>
<dbReference type="PATRIC" id="fig|1227456.3.peg.2749"/>
<dbReference type="AlphaFoldDB" id="M0MZI3"/>
<accession>M0MZI3</accession>
<gene>
    <name evidence="2" type="ORF">C450_13582</name>
</gene>
<keyword evidence="1" id="KW-0472">Membrane</keyword>